<dbReference type="InterPro" id="IPR026022">
    <property type="entry name" value="PhoU_dom"/>
</dbReference>
<dbReference type="InterPro" id="IPR038078">
    <property type="entry name" value="PhoU-like_sf"/>
</dbReference>
<dbReference type="Pfam" id="PF01895">
    <property type="entry name" value="PhoU"/>
    <property type="match status" value="1"/>
</dbReference>
<evidence type="ECO:0000259" key="7">
    <source>
        <dbReference type="Pfam" id="PF01895"/>
    </source>
</evidence>
<keyword evidence="4 6" id="KW-1133">Transmembrane helix</keyword>
<accession>A0ABR7DZ83</accession>
<feature type="transmembrane region" description="Helical" evidence="6">
    <location>
        <begin position="230"/>
        <end position="247"/>
    </location>
</feature>
<feature type="transmembrane region" description="Helical" evidence="6">
    <location>
        <begin position="204"/>
        <end position="224"/>
    </location>
</feature>
<dbReference type="Gene3D" id="1.20.58.220">
    <property type="entry name" value="Phosphate transport system protein phou homolog 2, domain 2"/>
    <property type="match status" value="1"/>
</dbReference>
<sequence>MDYSFFDFLTLVGALGMFLYGMKVMSEGLQKVAGDKLRSILSVMTTNRFTGVLTGILITALIQSSSATTVMVVSFVNAGLLTLTQSISVIMGANVGTTVTAWIISLFGFKVDISVFSLPLIGLCIPLIFSGKSRRKSWGEFLMGFAFLFMGLSYLKSSVPDLQSNPQILAFLQDYTSLGYPSLLIFLLLGTILTVIVQSSSATVAITLIMCTQGWIPFEMAAAMVLGENIGTTITANIAAISANVSARRAAIAHLMFNVFGVCWVMALFYPFTSMITWIVTNYGPGDPNEMTQFLSTLDPKTISLITSSAQITDPHLLALQKQLLTLQVSVSYGLSLFHTVFNITNVCIMIWFVKFYVYVCSALIKPKNVSDEEEFQLKYIPSGMLSTSELSLMQAKKEIAVFGERTQRMFGMVKDLFYEKNEDNFLKIYSRIEKYENISDRMEIEIANYLTFVAEGRLSSEGKEEIRIMLRTVTEIESIADSCNNLARGIRRRNEGKSEFTDEQNHNIDQMFALLEKALTRMNEILHMQEVVHDDINQSYNIENEINNYRNQLKIHNMEDVNNKKYQYQDGVYYMDLVGESEKLGDYVLNVVQAVIEKKI</sequence>
<proteinExistence type="predicted"/>
<reference evidence="8 9" key="1">
    <citation type="submission" date="2020-08" db="EMBL/GenBank/DDBJ databases">
        <title>Genome public.</title>
        <authorList>
            <person name="Liu C."/>
            <person name="Sun Q."/>
        </authorList>
    </citation>
    <scope>NUCLEOTIDE SEQUENCE [LARGE SCALE GENOMIC DNA]</scope>
    <source>
        <strain evidence="8 9">BX2</strain>
    </source>
</reference>
<feature type="transmembrane region" description="Helical" evidence="6">
    <location>
        <begin position="259"/>
        <end position="281"/>
    </location>
</feature>
<dbReference type="PANTHER" id="PTHR10010">
    <property type="entry name" value="SOLUTE CARRIER FAMILY 34 SODIUM PHOSPHATE , MEMBER 2-RELATED"/>
    <property type="match status" value="1"/>
</dbReference>
<evidence type="ECO:0000256" key="3">
    <source>
        <dbReference type="ARBA" id="ARBA00022692"/>
    </source>
</evidence>
<comment type="caution">
    <text evidence="8">The sequence shown here is derived from an EMBL/GenBank/DDBJ whole genome shotgun (WGS) entry which is preliminary data.</text>
</comment>
<feature type="transmembrane region" description="Helical" evidence="6">
    <location>
        <begin position="113"/>
        <end position="129"/>
    </location>
</feature>
<evidence type="ECO:0000313" key="9">
    <source>
        <dbReference type="Proteomes" id="UP000644010"/>
    </source>
</evidence>
<dbReference type="PANTHER" id="PTHR10010:SF46">
    <property type="entry name" value="SODIUM-DEPENDENT PHOSPHATE TRANSPORT PROTEIN 2B"/>
    <property type="match status" value="1"/>
</dbReference>
<keyword evidence="9" id="KW-1185">Reference proteome</keyword>
<keyword evidence="5 6" id="KW-0472">Membrane</keyword>
<evidence type="ECO:0000256" key="2">
    <source>
        <dbReference type="ARBA" id="ARBA00022475"/>
    </source>
</evidence>
<feature type="transmembrane region" description="Helical" evidence="6">
    <location>
        <begin position="141"/>
        <end position="159"/>
    </location>
</feature>
<feature type="domain" description="PhoU" evidence="7">
    <location>
        <begin position="404"/>
        <end position="489"/>
    </location>
</feature>
<feature type="transmembrane region" description="Helical" evidence="6">
    <location>
        <begin position="179"/>
        <end position="197"/>
    </location>
</feature>
<name>A0ABR7DZ83_9BACT</name>
<feature type="transmembrane region" description="Helical" evidence="6">
    <location>
        <begin position="87"/>
        <end position="107"/>
    </location>
</feature>
<dbReference type="RefSeq" id="WP_186958702.1">
    <property type="nucleotide sequence ID" value="NZ_JACOOI010000004.1"/>
</dbReference>
<keyword evidence="3 6" id="KW-0812">Transmembrane</keyword>
<comment type="subcellular location">
    <subcellularLocation>
        <location evidence="1">Cell membrane</location>
        <topology evidence="1">Multi-pass membrane protein</topology>
    </subcellularLocation>
</comment>
<dbReference type="InterPro" id="IPR003841">
    <property type="entry name" value="Na/Pi_transpt"/>
</dbReference>
<evidence type="ECO:0000256" key="6">
    <source>
        <dbReference type="SAM" id="Phobius"/>
    </source>
</evidence>
<evidence type="ECO:0000256" key="1">
    <source>
        <dbReference type="ARBA" id="ARBA00004651"/>
    </source>
</evidence>
<keyword evidence="2" id="KW-1003">Cell membrane</keyword>
<evidence type="ECO:0000256" key="4">
    <source>
        <dbReference type="ARBA" id="ARBA00022989"/>
    </source>
</evidence>
<organism evidence="8 9">
    <name type="scientific">Parabacteroides segnis</name>
    <dbReference type="NCBI Taxonomy" id="2763058"/>
    <lineage>
        <taxon>Bacteria</taxon>
        <taxon>Pseudomonadati</taxon>
        <taxon>Bacteroidota</taxon>
        <taxon>Bacteroidia</taxon>
        <taxon>Bacteroidales</taxon>
        <taxon>Tannerellaceae</taxon>
        <taxon>Parabacteroides</taxon>
    </lineage>
</organism>
<dbReference type="SUPFAM" id="SSF109755">
    <property type="entry name" value="PhoU-like"/>
    <property type="match status" value="1"/>
</dbReference>
<dbReference type="Pfam" id="PF02690">
    <property type="entry name" value="Na_Pi_cotrans"/>
    <property type="match status" value="2"/>
</dbReference>
<dbReference type="InterPro" id="IPR004633">
    <property type="entry name" value="NaPi_cotrn-rel/YqeW-like"/>
</dbReference>
<dbReference type="EMBL" id="JACOOI010000004">
    <property type="protein sequence ID" value="MBC5642456.1"/>
    <property type="molecule type" value="Genomic_DNA"/>
</dbReference>
<feature type="transmembrane region" description="Helical" evidence="6">
    <location>
        <begin position="337"/>
        <end position="358"/>
    </location>
</feature>
<feature type="transmembrane region" description="Helical" evidence="6">
    <location>
        <begin position="50"/>
        <end position="75"/>
    </location>
</feature>
<protein>
    <submittedName>
        <fullName evidence="8">Na/Pi cotransporter family protein</fullName>
    </submittedName>
</protein>
<evidence type="ECO:0000313" key="8">
    <source>
        <dbReference type="EMBL" id="MBC5642456.1"/>
    </source>
</evidence>
<gene>
    <name evidence="8" type="ORF">H8S77_06100</name>
</gene>
<evidence type="ECO:0000256" key="5">
    <source>
        <dbReference type="ARBA" id="ARBA00023136"/>
    </source>
</evidence>
<dbReference type="NCBIfam" id="NF037997">
    <property type="entry name" value="Na_Pi_symport"/>
    <property type="match status" value="1"/>
</dbReference>
<dbReference type="NCBIfam" id="TIGR00704">
    <property type="entry name" value="NaPi_cotrn_rel"/>
    <property type="match status" value="1"/>
</dbReference>
<dbReference type="Proteomes" id="UP000644010">
    <property type="component" value="Unassembled WGS sequence"/>
</dbReference>